<name>A0A371R1C7_9CREN</name>
<dbReference type="EMBL" id="NMUF01000029">
    <property type="protein sequence ID" value="RFA97234.1"/>
    <property type="molecule type" value="Genomic_DNA"/>
</dbReference>
<evidence type="ECO:0000313" key="3">
    <source>
        <dbReference type="Proteomes" id="UP000256877"/>
    </source>
</evidence>
<sequence length="69" mass="8290">MAKRLRGEGMLSLYNLAEALFIVEKEYEKKFGQKLIRDELVWRRCGPYPWRLEVVLDELSRNVYINTKL</sequence>
<organism evidence="2 3">
    <name type="scientific">Pyrobaculum aerophilum</name>
    <dbReference type="NCBI Taxonomy" id="13773"/>
    <lineage>
        <taxon>Archaea</taxon>
        <taxon>Thermoproteota</taxon>
        <taxon>Thermoprotei</taxon>
        <taxon>Thermoproteales</taxon>
        <taxon>Thermoproteaceae</taxon>
        <taxon>Pyrobaculum</taxon>
    </lineage>
</organism>
<dbReference type="EMBL" id="NMUE01000054">
    <property type="protein sequence ID" value="RFA93825.1"/>
    <property type="molecule type" value="Genomic_DNA"/>
</dbReference>
<dbReference type="Proteomes" id="UP000257123">
    <property type="component" value="Unassembled WGS sequence"/>
</dbReference>
<proteinExistence type="predicted"/>
<evidence type="ECO:0000313" key="4">
    <source>
        <dbReference type="Proteomes" id="UP000257123"/>
    </source>
</evidence>
<dbReference type="AlphaFoldDB" id="A0A371R1C7"/>
<gene>
    <name evidence="1" type="ORF">CGL51_12190</name>
    <name evidence="2" type="ORF">CGL52_09700</name>
</gene>
<accession>A0A371R1C7</accession>
<dbReference type="Proteomes" id="UP000256877">
    <property type="component" value="Unassembled WGS sequence"/>
</dbReference>
<evidence type="ECO:0000313" key="1">
    <source>
        <dbReference type="EMBL" id="RFA93825.1"/>
    </source>
</evidence>
<protein>
    <submittedName>
        <fullName evidence="2">Uncharacterized protein</fullName>
    </submittedName>
</protein>
<comment type="caution">
    <text evidence="2">The sequence shown here is derived from an EMBL/GenBank/DDBJ whole genome shotgun (WGS) entry which is preliminary data.</text>
</comment>
<reference evidence="3 4" key="1">
    <citation type="submission" date="2017-07" db="EMBL/GenBank/DDBJ databases">
        <title>Draft genome sequence of aerobic hyperthermophilic archaea, Pyrobaculum aerophilum YKB31 and YKB32.</title>
        <authorList>
            <person name="Mochizuki T."/>
            <person name="Berliner A.J."/>
            <person name="Yoshida-Takashima Y."/>
            <person name="Takaki Y."/>
            <person name="Nunoura T."/>
            <person name="Takai K."/>
        </authorList>
    </citation>
    <scope>NUCLEOTIDE SEQUENCE [LARGE SCALE GENOMIC DNA]</scope>
    <source>
        <strain evidence="1 4">YKB31</strain>
        <strain evidence="2 3">YKB32</strain>
    </source>
</reference>
<evidence type="ECO:0000313" key="2">
    <source>
        <dbReference type="EMBL" id="RFA97234.1"/>
    </source>
</evidence>